<feature type="compositionally biased region" description="Low complexity" evidence="1">
    <location>
        <begin position="49"/>
        <end position="64"/>
    </location>
</feature>
<reference evidence="2" key="1">
    <citation type="submission" date="2022-10" db="EMBL/GenBank/DDBJ databases">
        <title>Luteolibacter sp. GHJ8, whole genome shotgun sequencing project.</title>
        <authorList>
            <person name="Zhao G."/>
            <person name="Shen L."/>
        </authorList>
    </citation>
    <scope>NUCLEOTIDE SEQUENCE</scope>
    <source>
        <strain evidence="2">GHJ8</strain>
    </source>
</reference>
<organism evidence="2 3">
    <name type="scientific">Luteolibacter rhizosphaerae</name>
    <dbReference type="NCBI Taxonomy" id="2989719"/>
    <lineage>
        <taxon>Bacteria</taxon>
        <taxon>Pseudomonadati</taxon>
        <taxon>Verrucomicrobiota</taxon>
        <taxon>Verrucomicrobiia</taxon>
        <taxon>Verrucomicrobiales</taxon>
        <taxon>Verrucomicrobiaceae</taxon>
        <taxon>Luteolibacter</taxon>
    </lineage>
</organism>
<dbReference type="EMBL" id="JAPDDR010000004">
    <property type="protein sequence ID" value="MCW1913903.1"/>
    <property type="molecule type" value="Genomic_DNA"/>
</dbReference>
<proteinExistence type="predicted"/>
<feature type="region of interest" description="Disordered" evidence="1">
    <location>
        <begin position="37"/>
        <end position="79"/>
    </location>
</feature>
<accession>A0ABT3G245</accession>
<dbReference type="Proteomes" id="UP001165653">
    <property type="component" value="Unassembled WGS sequence"/>
</dbReference>
<sequence>MTPSKRSRWPLWLALVLLCLGLLVPRLLQEGLGKNEATASWGGGDAKAEPSAIAAAEPSKARSASTREEASPAPLATVPARRAGGRLMKAFEVMEATRTKRIERITKQTSEGPVDAYLLGIDPPDAEQIAEARALITQAMAEVDPASREELDERIEELVDTYDLLGKIGKRAAIVNVPHDPEGRTYAMVVPCQDYEAQVALLDPPDGRLELQDPVFYSPSQGQPLTRFSAIIKAWNEDDAAKAEGR</sequence>
<evidence type="ECO:0000256" key="1">
    <source>
        <dbReference type="SAM" id="MobiDB-lite"/>
    </source>
</evidence>
<comment type="caution">
    <text evidence="2">The sequence shown here is derived from an EMBL/GenBank/DDBJ whole genome shotgun (WGS) entry which is preliminary data.</text>
</comment>
<evidence type="ECO:0000313" key="2">
    <source>
        <dbReference type="EMBL" id="MCW1913903.1"/>
    </source>
</evidence>
<dbReference type="RefSeq" id="WP_264513404.1">
    <property type="nucleotide sequence ID" value="NZ_JAPDDR010000004.1"/>
</dbReference>
<keyword evidence="3" id="KW-1185">Reference proteome</keyword>
<gene>
    <name evidence="2" type="ORF">OJ996_09975</name>
</gene>
<evidence type="ECO:0000313" key="3">
    <source>
        <dbReference type="Proteomes" id="UP001165653"/>
    </source>
</evidence>
<protein>
    <submittedName>
        <fullName evidence="2">Uncharacterized protein</fullName>
    </submittedName>
</protein>
<name>A0ABT3G245_9BACT</name>